<comment type="caution">
    <text evidence="3">The sequence shown here is derived from an EMBL/GenBank/DDBJ whole genome shotgun (WGS) entry which is preliminary data.</text>
</comment>
<sequence length="233" mass="25434">MQVAEAWKAVERWAARYSPATLEALRPPCPEAELRQAELETGLAWPEDVRASLRAHDGVSIDVEAFVEASPLSARQIVEHWHMNLRIQADVEASFGDLQDAGFGPEEPRDEDQPAGTPLERYVPQLLPVGNTNGGSLLVDLRPGPMSGCLWEWIWEFGCPDEPVAPGLGARLAQVARALETGEPVPGHYFAQFPVVDVHGRLGFADEELLADPDLGLRRVTDLPDLSPGTHPA</sequence>
<name>A0ABX0GTP6_9ACTN</name>
<proteinExistence type="predicted"/>
<feature type="domain" description="Knr4/Smi1-like" evidence="2">
    <location>
        <begin position="28"/>
        <end position="156"/>
    </location>
</feature>
<dbReference type="SUPFAM" id="SSF160631">
    <property type="entry name" value="SMI1/KNR4-like"/>
    <property type="match status" value="1"/>
</dbReference>
<keyword evidence="4" id="KW-1185">Reference proteome</keyword>
<accession>A0ABX0GTP6</accession>
<gene>
    <name evidence="3" type="ORF">G9H71_10770</name>
</gene>
<dbReference type="InterPro" id="IPR037883">
    <property type="entry name" value="Knr4/Smi1-like_sf"/>
</dbReference>
<dbReference type="Pfam" id="PF09346">
    <property type="entry name" value="SMI1_KNR4"/>
    <property type="match status" value="1"/>
</dbReference>
<dbReference type="RefSeq" id="WP_166281612.1">
    <property type="nucleotide sequence ID" value="NZ_JAANNP010000005.1"/>
</dbReference>
<evidence type="ECO:0000259" key="2">
    <source>
        <dbReference type="SMART" id="SM00860"/>
    </source>
</evidence>
<dbReference type="SMART" id="SM00860">
    <property type="entry name" value="SMI1_KNR4"/>
    <property type="match status" value="1"/>
</dbReference>
<dbReference type="Proteomes" id="UP000800981">
    <property type="component" value="Unassembled WGS sequence"/>
</dbReference>
<evidence type="ECO:0000256" key="1">
    <source>
        <dbReference type="SAM" id="MobiDB-lite"/>
    </source>
</evidence>
<protein>
    <recommendedName>
        <fullName evidence="2">Knr4/Smi1-like domain-containing protein</fullName>
    </recommendedName>
</protein>
<dbReference type="EMBL" id="JAANNP010000005">
    <property type="protein sequence ID" value="NHC14262.1"/>
    <property type="molecule type" value="Genomic_DNA"/>
</dbReference>
<organism evidence="3 4">
    <name type="scientific">Motilibacter deserti</name>
    <dbReference type="NCBI Taxonomy" id="2714956"/>
    <lineage>
        <taxon>Bacteria</taxon>
        <taxon>Bacillati</taxon>
        <taxon>Actinomycetota</taxon>
        <taxon>Actinomycetes</taxon>
        <taxon>Motilibacterales</taxon>
        <taxon>Motilibacteraceae</taxon>
        <taxon>Motilibacter</taxon>
    </lineage>
</organism>
<dbReference type="InterPro" id="IPR018958">
    <property type="entry name" value="Knr4/Smi1-like_dom"/>
</dbReference>
<reference evidence="3 4" key="1">
    <citation type="submission" date="2020-03" db="EMBL/GenBank/DDBJ databases">
        <title>Two novel Motilibacter sp.</title>
        <authorList>
            <person name="Liu S."/>
        </authorList>
    </citation>
    <scope>NUCLEOTIDE SEQUENCE [LARGE SCALE GENOMIC DNA]</scope>
    <source>
        <strain evidence="3 4">E257</strain>
    </source>
</reference>
<evidence type="ECO:0000313" key="4">
    <source>
        <dbReference type="Proteomes" id="UP000800981"/>
    </source>
</evidence>
<evidence type="ECO:0000313" key="3">
    <source>
        <dbReference type="EMBL" id="NHC14262.1"/>
    </source>
</evidence>
<feature type="region of interest" description="Disordered" evidence="1">
    <location>
        <begin position="97"/>
        <end position="118"/>
    </location>
</feature>